<keyword evidence="2" id="KW-0963">Cytoplasm</keyword>
<dbReference type="GO" id="GO:0005758">
    <property type="term" value="C:mitochondrial intermembrane space"/>
    <property type="evidence" value="ECO:0007669"/>
    <property type="project" value="TreeGrafter"/>
</dbReference>
<evidence type="ECO:0000313" key="9">
    <source>
        <dbReference type="Proteomes" id="UP000054538"/>
    </source>
</evidence>
<evidence type="ECO:0000256" key="4">
    <source>
        <dbReference type="ARBA" id="ARBA00037279"/>
    </source>
</evidence>
<dbReference type="InterPro" id="IPR051383">
    <property type="entry name" value="COX19"/>
</dbReference>
<feature type="region of interest" description="Disordered" evidence="6">
    <location>
        <begin position="1"/>
        <end position="25"/>
    </location>
</feature>
<feature type="region of interest" description="Disordered" evidence="6">
    <location>
        <begin position="75"/>
        <end position="103"/>
    </location>
</feature>
<organism evidence="8 9">
    <name type="scientific">Paxillus rubicundulus Ve08.2h10</name>
    <dbReference type="NCBI Taxonomy" id="930991"/>
    <lineage>
        <taxon>Eukaryota</taxon>
        <taxon>Fungi</taxon>
        <taxon>Dikarya</taxon>
        <taxon>Basidiomycota</taxon>
        <taxon>Agaricomycotina</taxon>
        <taxon>Agaricomycetes</taxon>
        <taxon>Agaricomycetidae</taxon>
        <taxon>Boletales</taxon>
        <taxon>Paxilineae</taxon>
        <taxon>Paxillaceae</taxon>
        <taxon>Paxillus</taxon>
    </lineage>
</organism>
<dbReference type="InParanoid" id="A0A0D0DJE0"/>
<name>A0A0D0DJE0_9AGAM</name>
<evidence type="ECO:0000259" key="7">
    <source>
        <dbReference type="Pfam" id="PF06747"/>
    </source>
</evidence>
<dbReference type="EMBL" id="KN824890">
    <property type="protein sequence ID" value="KIK98492.1"/>
    <property type="molecule type" value="Genomic_DNA"/>
</dbReference>
<dbReference type="HOGENOM" id="CLU_141947_2_1_1"/>
<evidence type="ECO:0000256" key="3">
    <source>
        <dbReference type="ARBA" id="ARBA00023157"/>
    </source>
</evidence>
<dbReference type="STRING" id="930991.A0A0D0DJE0"/>
<feature type="compositionally biased region" description="Basic and acidic residues" evidence="6">
    <location>
        <begin position="94"/>
        <end position="103"/>
    </location>
</feature>
<evidence type="ECO:0000256" key="2">
    <source>
        <dbReference type="ARBA" id="ARBA00022490"/>
    </source>
</evidence>
<dbReference type="PROSITE" id="PS51808">
    <property type="entry name" value="CHCH"/>
    <property type="match status" value="1"/>
</dbReference>
<comment type="similarity">
    <text evidence="5">Belongs to the COX19 family.</text>
</comment>
<evidence type="ECO:0000256" key="6">
    <source>
        <dbReference type="SAM" id="MobiDB-lite"/>
    </source>
</evidence>
<dbReference type="FunCoup" id="A0A0D0DJE0">
    <property type="interactions" value="183"/>
</dbReference>
<comment type="function">
    <text evidence="4">Required for the assembly of mitochondrial cytochrome c oxidase.</text>
</comment>
<dbReference type="GO" id="GO:0033617">
    <property type="term" value="P:mitochondrial respiratory chain complex IV assembly"/>
    <property type="evidence" value="ECO:0007669"/>
    <property type="project" value="TreeGrafter"/>
</dbReference>
<accession>A0A0D0DJE0</accession>
<evidence type="ECO:0000256" key="1">
    <source>
        <dbReference type="ARBA" id="ARBA00004496"/>
    </source>
</evidence>
<gene>
    <name evidence="8" type="ORF">PAXRUDRAFT_134056</name>
</gene>
<dbReference type="PANTHER" id="PTHR21107:SF2">
    <property type="entry name" value="CYTOCHROME C OXIDASE ASSEMBLY PROTEIN COX19"/>
    <property type="match status" value="1"/>
</dbReference>
<comment type="subcellular location">
    <subcellularLocation>
        <location evidence="1">Cytoplasm</location>
    </subcellularLocation>
</comment>
<sequence>MSFGRPPSINVGFKTTPPDRGSFPLDHEGECKDQMMQYMDCLKKNSSTSTPCRIFSKQYLECRMTKGLMERDDFKNLGLGNVDGTENPGLSTEPLDKSSMKPV</sequence>
<dbReference type="OrthoDB" id="268594at2759"/>
<keyword evidence="9" id="KW-1185">Reference proteome</keyword>
<feature type="domain" description="CHCH" evidence="7">
    <location>
        <begin position="31"/>
        <end position="64"/>
    </location>
</feature>
<evidence type="ECO:0000256" key="5">
    <source>
        <dbReference type="ARBA" id="ARBA00038223"/>
    </source>
</evidence>
<dbReference type="AlphaFoldDB" id="A0A0D0DJE0"/>
<reference evidence="8 9" key="1">
    <citation type="submission" date="2014-04" db="EMBL/GenBank/DDBJ databases">
        <authorList>
            <consortium name="DOE Joint Genome Institute"/>
            <person name="Kuo A."/>
            <person name="Kohler A."/>
            <person name="Jargeat P."/>
            <person name="Nagy L.G."/>
            <person name="Floudas D."/>
            <person name="Copeland A."/>
            <person name="Barry K.W."/>
            <person name="Cichocki N."/>
            <person name="Veneault-Fourrey C."/>
            <person name="LaButti K."/>
            <person name="Lindquist E.A."/>
            <person name="Lipzen A."/>
            <person name="Lundell T."/>
            <person name="Morin E."/>
            <person name="Murat C."/>
            <person name="Sun H."/>
            <person name="Tunlid A."/>
            <person name="Henrissat B."/>
            <person name="Grigoriev I.V."/>
            <person name="Hibbett D.S."/>
            <person name="Martin F."/>
            <person name="Nordberg H.P."/>
            <person name="Cantor M.N."/>
            <person name="Hua S.X."/>
        </authorList>
    </citation>
    <scope>NUCLEOTIDE SEQUENCE [LARGE SCALE GENOMIC DNA]</scope>
    <source>
        <strain evidence="8 9">Ve08.2h10</strain>
    </source>
</reference>
<dbReference type="Pfam" id="PF06747">
    <property type="entry name" value="CHCH"/>
    <property type="match status" value="1"/>
</dbReference>
<protein>
    <recommendedName>
        <fullName evidence="7">CHCH domain-containing protein</fullName>
    </recommendedName>
</protein>
<dbReference type="InterPro" id="IPR010625">
    <property type="entry name" value="CHCH"/>
</dbReference>
<dbReference type="PANTHER" id="PTHR21107">
    <property type="entry name" value="CYTOCHROME C OXIDASE ASSEMBLY PROTEIN COX19"/>
    <property type="match status" value="1"/>
</dbReference>
<evidence type="ECO:0000313" key="8">
    <source>
        <dbReference type="EMBL" id="KIK98492.1"/>
    </source>
</evidence>
<keyword evidence="3" id="KW-1015">Disulfide bond</keyword>
<proteinExistence type="inferred from homology"/>
<dbReference type="Proteomes" id="UP000054538">
    <property type="component" value="Unassembled WGS sequence"/>
</dbReference>
<reference evidence="9" key="2">
    <citation type="submission" date="2015-01" db="EMBL/GenBank/DDBJ databases">
        <title>Evolutionary Origins and Diversification of the Mycorrhizal Mutualists.</title>
        <authorList>
            <consortium name="DOE Joint Genome Institute"/>
            <consortium name="Mycorrhizal Genomics Consortium"/>
            <person name="Kohler A."/>
            <person name="Kuo A."/>
            <person name="Nagy L.G."/>
            <person name="Floudas D."/>
            <person name="Copeland A."/>
            <person name="Barry K.W."/>
            <person name="Cichocki N."/>
            <person name="Veneault-Fourrey C."/>
            <person name="LaButti K."/>
            <person name="Lindquist E.A."/>
            <person name="Lipzen A."/>
            <person name="Lundell T."/>
            <person name="Morin E."/>
            <person name="Murat C."/>
            <person name="Riley R."/>
            <person name="Ohm R."/>
            <person name="Sun H."/>
            <person name="Tunlid A."/>
            <person name="Henrissat B."/>
            <person name="Grigoriev I.V."/>
            <person name="Hibbett D.S."/>
            <person name="Martin F."/>
        </authorList>
    </citation>
    <scope>NUCLEOTIDE SEQUENCE [LARGE SCALE GENOMIC DNA]</scope>
    <source>
        <strain evidence="9">Ve08.2h10</strain>
    </source>
</reference>